<protein>
    <submittedName>
        <fullName evidence="8">Aste57867_24512 protein</fullName>
    </submittedName>
</protein>
<dbReference type="SUPFAM" id="SSF53474">
    <property type="entry name" value="alpha/beta-Hydrolases"/>
    <property type="match status" value="1"/>
</dbReference>
<gene>
    <name evidence="8" type="primary">Aste57867_24512</name>
    <name evidence="7" type="ORF">As57867_024435</name>
    <name evidence="8" type="ORF">ASTE57867_24512</name>
</gene>
<proteinExistence type="inferred from homology"/>
<dbReference type="PANTHER" id="PTHR11010:SF117">
    <property type="entry name" value="SERINE PROTEASE 16"/>
    <property type="match status" value="1"/>
</dbReference>
<evidence type="ECO:0000256" key="6">
    <source>
        <dbReference type="SAM" id="SignalP"/>
    </source>
</evidence>
<evidence type="ECO:0000313" key="9">
    <source>
        <dbReference type="Proteomes" id="UP000332933"/>
    </source>
</evidence>
<evidence type="ECO:0000256" key="2">
    <source>
        <dbReference type="ARBA" id="ARBA00022670"/>
    </source>
</evidence>
<dbReference type="EMBL" id="CAADRA010007431">
    <property type="protein sequence ID" value="VFU01151.1"/>
    <property type="molecule type" value="Genomic_DNA"/>
</dbReference>
<comment type="similarity">
    <text evidence="1">Belongs to the peptidase S28 family.</text>
</comment>
<dbReference type="InterPro" id="IPR042269">
    <property type="entry name" value="Ser_carbopepase_S28_SKS"/>
</dbReference>
<keyword evidence="4" id="KW-0378">Hydrolase</keyword>
<reference evidence="7" key="2">
    <citation type="submission" date="2019-06" db="EMBL/GenBank/DDBJ databases">
        <title>Genomics analysis of Aphanomyces spp. identifies a new class of oomycete effector associated with host adaptation.</title>
        <authorList>
            <person name="Gaulin E."/>
        </authorList>
    </citation>
    <scope>NUCLEOTIDE SEQUENCE</scope>
    <source>
        <strain evidence="7">CBS 578.67</strain>
    </source>
</reference>
<keyword evidence="9" id="KW-1185">Reference proteome</keyword>
<evidence type="ECO:0000313" key="7">
    <source>
        <dbReference type="EMBL" id="KAF0683388.1"/>
    </source>
</evidence>
<organism evidence="8 9">
    <name type="scientific">Aphanomyces stellatus</name>
    <dbReference type="NCBI Taxonomy" id="120398"/>
    <lineage>
        <taxon>Eukaryota</taxon>
        <taxon>Sar</taxon>
        <taxon>Stramenopiles</taxon>
        <taxon>Oomycota</taxon>
        <taxon>Saprolegniomycetes</taxon>
        <taxon>Saprolegniales</taxon>
        <taxon>Verrucalvaceae</taxon>
        <taxon>Aphanomyces</taxon>
    </lineage>
</organism>
<dbReference type="GO" id="GO:0070008">
    <property type="term" value="F:serine-type exopeptidase activity"/>
    <property type="evidence" value="ECO:0007669"/>
    <property type="project" value="InterPro"/>
</dbReference>
<feature type="signal peptide" evidence="6">
    <location>
        <begin position="1"/>
        <end position="18"/>
    </location>
</feature>
<dbReference type="InterPro" id="IPR008758">
    <property type="entry name" value="Peptidase_S28"/>
</dbReference>
<dbReference type="InterPro" id="IPR029058">
    <property type="entry name" value="AB_hydrolase_fold"/>
</dbReference>
<dbReference type="Gene3D" id="3.40.50.1820">
    <property type="entry name" value="alpha/beta hydrolase"/>
    <property type="match status" value="1"/>
</dbReference>
<dbReference type="GO" id="GO:0008239">
    <property type="term" value="F:dipeptidyl-peptidase activity"/>
    <property type="evidence" value="ECO:0007669"/>
    <property type="project" value="TreeGrafter"/>
</dbReference>
<keyword evidence="2" id="KW-0645">Protease</keyword>
<keyword evidence="5" id="KW-0325">Glycoprotein</keyword>
<dbReference type="EMBL" id="VJMH01007405">
    <property type="protein sequence ID" value="KAF0683388.1"/>
    <property type="molecule type" value="Genomic_DNA"/>
</dbReference>
<dbReference type="OrthoDB" id="40707at2759"/>
<dbReference type="Proteomes" id="UP000332933">
    <property type="component" value="Unassembled WGS sequence"/>
</dbReference>
<evidence type="ECO:0000256" key="3">
    <source>
        <dbReference type="ARBA" id="ARBA00022729"/>
    </source>
</evidence>
<evidence type="ECO:0000313" key="8">
    <source>
        <dbReference type="EMBL" id="VFU01151.1"/>
    </source>
</evidence>
<dbReference type="Pfam" id="PF05577">
    <property type="entry name" value="Peptidase_S28"/>
    <property type="match status" value="1"/>
</dbReference>
<evidence type="ECO:0000256" key="5">
    <source>
        <dbReference type="ARBA" id="ARBA00023180"/>
    </source>
</evidence>
<dbReference type="AlphaFoldDB" id="A0A485LRB1"/>
<evidence type="ECO:0000256" key="1">
    <source>
        <dbReference type="ARBA" id="ARBA00011079"/>
    </source>
</evidence>
<reference evidence="8 9" key="1">
    <citation type="submission" date="2019-03" db="EMBL/GenBank/DDBJ databases">
        <authorList>
            <person name="Gaulin E."/>
            <person name="Dumas B."/>
        </authorList>
    </citation>
    <scope>NUCLEOTIDE SEQUENCE [LARGE SCALE GENOMIC DNA]</scope>
    <source>
        <strain evidence="8">CBS 568.67</strain>
    </source>
</reference>
<feature type="chain" id="PRO_5036355670" evidence="6">
    <location>
        <begin position="19"/>
        <end position="487"/>
    </location>
</feature>
<dbReference type="GO" id="GO:0006508">
    <property type="term" value="P:proteolysis"/>
    <property type="evidence" value="ECO:0007669"/>
    <property type="project" value="UniProtKB-KW"/>
</dbReference>
<accession>A0A485LRB1</accession>
<name>A0A485LRB1_9STRA</name>
<dbReference type="Gene3D" id="1.20.120.980">
    <property type="entry name" value="Serine carboxypeptidase S28, SKS domain"/>
    <property type="match status" value="1"/>
</dbReference>
<keyword evidence="3 6" id="KW-0732">Signal</keyword>
<sequence>MGHTSLLLVVAATATALSIPFVRRFDIMEHIDASVGRNSVAGVPDQWFETQKLDHFDASNEAVWKQRFFTNDAFYGGAGSPVFIYLNGENVASNTTVTTPGLFMNVLAKKHKAFVVALEHRYYGKSQPMPDLSTANLKYLSANQALHDLARVQDHVIATYDLGESPWVVFGGSYPGMLAAWSKLTFSDRFLGAVASSGPIRAKADYFEYGDVVAFGLQYYGKEQCVDAVQQALEAFDALVGSSQSDDAAHLDKLFKPCTPLEDDFDRAAIESNVFGNFQNLAQGNDVAASNLKTTCDAFVKEDGQSPLEKLAAFNHAVFPDCTPSSYADTVVGVVNNTNYTTTRIYRQWIYQTCAEFGFGQTTKTATSLFKALTFASTDKILYDMCDQAYGISKDETDAAIAATNDKYGGLSIDVENVIFPNGNIDPWSALGLTNATGVVNAASQIVHIDGTSHCGDMFAPKPTDSASLQWAHERIEVFVDQLLESY</sequence>
<dbReference type="PANTHER" id="PTHR11010">
    <property type="entry name" value="PROTEASE S28 PRO-X CARBOXYPEPTIDASE-RELATED"/>
    <property type="match status" value="1"/>
</dbReference>
<evidence type="ECO:0000256" key="4">
    <source>
        <dbReference type="ARBA" id="ARBA00022801"/>
    </source>
</evidence>